<evidence type="ECO:0000259" key="3">
    <source>
        <dbReference type="Pfam" id="PF00881"/>
    </source>
</evidence>
<comment type="similarity">
    <text evidence="1">Belongs to the nitroreductase family.</text>
</comment>
<proteinExistence type="inferred from homology"/>
<accession>A0A221KDZ3</accession>
<dbReference type="EMBL" id="CP022423">
    <property type="protein sequence ID" value="ASM77195.1"/>
    <property type="molecule type" value="Genomic_DNA"/>
</dbReference>
<keyword evidence="5" id="KW-1185">Reference proteome</keyword>
<name>A0A221KDZ3_VITFI</name>
<feature type="domain" description="Nitroreductase" evidence="3">
    <location>
        <begin position="76"/>
        <end position="163"/>
    </location>
</feature>
<dbReference type="KEGG" id="vff:VITFI_CDS1417"/>
<reference evidence="4 5" key="1">
    <citation type="submission" date="2017-07" db="EMBL/GenBank/DDBJ databases">
        <title>Complete Genome Sequence of the cosmetic ferment Vitreoscilla filiformis (ATCC15551).</title>
        <authorList>
            <person name="Contreras S."/>
            <person name="Sagory-Zalkind P."/>
            <person name="Blanquart H."/>
            <person name="Iltis A."/>
            <person name="Morand S.C."/>
        </authorList>
    </citation>
    <scope>NUCLEOTIDE SEQUENCE [LARGE SCALE GENOMIC DNA]</scope>
    <source>
        <strain evidence="4 5">ATCC 15551</strain>
    </source>
</reference>
<dbReference type="PANTHER" id="PTHR43673:SF10">
    <property type="entry name" value="NADH DEHYDROGENASE_NAD(P)H NITROREDUCTASE XCC3605-RELATED"/>
    <property type="match status" value="1"/>
</dbReference>
<evidence type="ECO:0000313" key="4">
    <source>
        <dbReference type="EMBL" id="ASM77195.1"/>
    </source>
</evidence>
<dbReference type="SUPFAM" id="SSF55469">
    <property type="entry name" value="FMN-dependent nitroreductase-like"/>
    <property type="match status" value="1"/>
</dbReference>
<dbReference type="AlphaFoldDB" id="A0A221KDZ3"/>
<dbReference type="InterPro" id="IPR000415">
    <property type="entry name" value="Nitroreductase-like"/>
</dbReference>
<protein>
    <submittedName>
        <fullName evidence="4">NADH dehydrogenase</fullName>
    </submittedName>
</protein>
<dbReference type="Pfam" id="PF00881">
    <property type="entry name" value="Nitroreductase"/>
    <property type="match status" value="2"/>
</dbReference>
<evidence type="ECO:0000256" key="2">
    <source>
        <dbReference type="ARBA" id="ARBA00023002"/>
    </source>
</evidence>
<dbReference type="PANTHER" id="PTHR43673">
    <property type="entry name" value="NAD(P)H NITROREDUCTASE YDGI-RELATED"/>
    <property type="match status" value="1"/>
</dbReference>
<dbReference type="InterPro" id="IPR029479">
    <property type="entry name" value="Nitroreductase"/>
</dbReference>
<dbReference type="Proteomes" id="UP000199729">
    <property type="component" value="Chromosome"/>
</dbReference>
<organism evidence="4 5">
    <name type="scientific">Vitreoscilla filiformis</name>
    <dbReference type="NCBI Taxonomy" id="63"/>
    <lineage>
        <taxon>Bacteria</taxon>
        <taxon>Pseudomonadati</taxon>
        <taxon>Pseudomonadota</taxon>
        <taxon>Betaproteobacteria</taxon>
        <taxon>Neisseriales</taxon>
        <taxon>Neisseriaceae</taxon>
        <taxon>Vitreoscilla</taxon>
    </lineage>
</organism>
<evidence type="ECO:0000256" key="1">
    <source>
        <dbReference type="ARBA" id="ARBA00007118"/>
    </source>
</evidence>
<keyword evidence="2" id="KW-0560">Oxidoreductase</keyword>
<dbReference type="Gene3D" id="3.40.109.10">
    <property type="entry name" value="NADH Oxidase"/>
    <property type="match status" value="1"/>
</dbReference>
<feature type="domain" description="Nitroreductase" evidence="3">
    <location>
        <begin position="19"/>
        <end position="58"/>
    </location>
</feature>
<dbReference type="CDD" id="cd02138">
    <property type="entry name" value="TdsD-like"/>
    <property type="match status" value="1"/>
</dbReference>
<dbReference type="GO" id="GO:0016491">
    <property type="term" value="F:oxidoreductase activity"/>
    <property type="evidence" value="ECO:0007669"/>
    <property type="project" value="UniProtKB-KW"/>
</dbReference>
<sequence>MTMSDARTPTLPIAPQFTERWSPRAFTGEPMPLDTLMACFEAARWAPSASNSQPWRFVYGLAGTPAFDALLATLVPFNQGWAQHASALVAVLSTRTTTPPGQDAAVPAPWHAFDAGAAWMSLALEAHHQGWITHAMGGFDAAALQARLGVPDDVAAHAVVAIGRQGDKARLPDALQARETPNQRKPLSELVAEGRWTLAG</sequence>
<dbReference type="OrthoDB" id="9802510at2"/>
<evidence type="ECO:0000313" key="5">
    <source>
        <dbReference type="Proteomes" id="UP000199729"/>
    </source>
</evidence>
<gene>
    <name evidence="4" type="ORF">VITFI_CDS1417</name>
</gene>